<dbReference type="WBParaSite" id="RSKR_0001170200.1">
    <property type="protein sequence ID" value="RSKR_0001170200.1"/>
    <property type="gene ID" value="RSKR_0001170200"/>
</dbReference>
<proteinExistence type="predicted"/>
<evidence type="ECO:0000313" key="2">
    <source>
        <dbReference type="WBParaSite" id="RSKR_0001170200.1"/>
    </source>
</evidence>
<protein>
    <submittedName>
        <fullName evidence="2">BACK domain-containing protein</fullName>
    </submittedName>
</protein>
<sequence>MSALDNHFVAPFDDLTKDVVLIADDLRNGVCINSNTLAKHWLNLFDTDYHMEIRKYGTYERLFITTDIQFKMLEIIIGHLERKPLVLRKADQANELILLADKFGLKSLISNALDYSIANFCSTKKYLLIWIWRLCKHHDHKRMLYCWNEALYYVPLLYKIDEETDKGFKSLSFNELHHFLKDTHLNVYEEKQVLEMALHWYENTLQHRKLDVHIFMDKIFETSRISLDIEPMFASYLLKAYYFNKSEHSFGVLAPNLRRQPRDMMLLMGGWLNGYPTNKIEFYDERDGVWKSFVPTNLPLNLCYHGVASVDNKLYIVGGLDGINHLNSLYEFDTKTVKWKLLAPMTQRRIYLSVVYLDGFIYALGGHDGENRLASCEKYCIKSNNWIQMPDLSSKRSDGAATTVGSLIYVCGGFDGQTLLSSVEIYDTKSDKWHDGPALSNVKSGFSLVRLNNKQIVAIGGYDGTRRLATCEVLEIGGNQWNSFPSLSTPRSNFSAAVLAGKVYAIGGYLGSVVTCEVEYFDGKKWVIGAPIKNAMSAHKVVIVENIENAKFFYDLAGINRSPNLRPNFTKRSFINSPVNRRSRGRQTINNLSNIY</sequence>
<organism evidence="1 2">
    <name type="scientific">Rhabditophanes sp. KR3021</name>
    <dbReference type="NCBI Taxonomy" id="114890"/>
    <lineage>
        <taxon>Eukaryota</taxon>
        <taxon>Metazoa</taxon>
        <taxon>Ecdysozoa</taxon>
        <taxon>Nematoda</taxon>
        <taxon>Chromadorea</taxon>
        <taxon>Rhabditida</taxon>
        <taxon>Tylenchina</taxon>
        <taxon>Panagrolaimomorpha</taxon>
        <taxon>Strongyloidoidea</taxon>
        <taxon>Alloionematidae</taxon>
        <taxon>Rhabditophanes</taxon>
    </lineage>
</organism>
<name>A0AC35UID3_9BILA</name>
<evidence type="ECO:0000313" key="1">
    <source>
        <dbReference type="Proteomes" id="UP000095286"/>
    </source>
</evidence>
<accession>A0AC35UID3</accession>
<dbReference type="Proteomes" id="UP000095286">
    <property type="component" value="Unplaced"/>
</dbReference>
<reference evidence="2" key="1">
    <citation type="submission" date="2016-11" db="UniProtKB">
        <authorList>
            <consortium name="WormBaseParasite"/>
        </authorList>
    </citation>
    <scope>IDENTIFICATION</scope>
    <source>
        <strain evidence="2">KR3021</strain>
    </source>
</reference>